<dbReference type="RefSeq" id="WP_171092316.1">
    <property type="nucleotide sequence ID" value="NZ_CP053069.1"/>
</dbReference>
<gene>
    <name evidence="1" type="ORF">DSM104443_02265</name>
</gene>
<dbReference type="KEGG" id="uru:DSM104443_02265"/>
<proteinExistence type="predicted"/>
<organism evidence="1 2">
    <name type="scientific">Usitatibacter rugosus</name>
    <dbReference type="NCBI Taxonomy" id="2732067"/>
    <lineage>
        <taxon>Bacteria</taxon>
        <taxon>Pseudomonadati</taxon>
        <taxon>Pseudomonadota</taxon>
        <taxon>Betaproteobacteria</taxon>
        <taxon>Nitrosomonadales</taxon>
        <taxon>Usitatibacteraceae</taxon>
        <taxon>Usitatibacter</taxon>
    </lineage>
</organism>
<dbReference type="Proteomes" id="UP000501534">
    <property type="component" value="Chromosome"/>
</dbReference>
<keyword evidence="2" id="KW-1185">Reference proteome</keyword>
<sequence length="258" mass="27911">MTATAAPALAEEAVRLHLEGAADESLALCDKVILHYRNSRDAGEKAAVDRALCSKAAVLDELGRKDEAISLHDEVIERNSPPADLESRRLLADSLLAKACIVQSLGTDEAVAEALECYRLVLPVREMSDDPVLVEIESRALLGEGYARFVAQRGFVQSFSWGEKRALFKCLDRSVEVLAECPHDTDALMLQAAKAVILRAQLLRQFGDAKAADKSVTAIERSFGAARAQRIAGFMELEQNLDAMAAAAGTRSMGVFLP</sequence>
<dbReference type="InterPro" id="IPR011990">
    <property type="entry name" value="TPR-like_helical_dom_sf"/>
</dbReference>
<evidence type="ECO:0008006" key="3">
    <source>
        <dbReference type="Google" id="ProtNLM"/>
    </source>
</evidence>
<protein>
    <recommendedName>
        <fullName evidence="3">Tetratricopeptide repeat protein</fullName>
    </recommendedName>
</protein>
<reference evidence="1 2" key="1">
    <citation type="submission" date="2020-04" db="EMBL/GenBank/DDBJ databases">
        <title>Usitatibacter rugosus gen. nov., sp. nov. and Usitatibacter palustris sp. nov., novel members of Usitatibacteraceae fam. nov. within the order Nitrosomonadales isolated from soil.</title>
        <authorList>
            <person name="Huber K.J."/>
            <person name="Neumann-Schaal M."/>
            <person name="Geppert A."/>
            <person name="Luckner M."/>
            <person name="Wanner G."/>
            <person name="Overmann J."/>
        </authorList>
    </citation>
    <scope>NUCLEOTIDE SEQUENCE [LARGE SCALE GENOMIC DNA]</scope>
    <source>
        <strain evidence="1 2">0125_3</strain>
    </source>
</reference>
<dbReference type="SUPFAM" id="SSF48452">
    <property type="entry name" value="TPR-like"/>
    <property type="match status" value="1"/>
</dbReference>
<dbReference type="Gene3D" id="1.25.40.10">
    <property type="entry name" value="Tetratricopeptide repeat domain"/>
    <property type="match status" value="1"/>
</dbReference>
<dbReference type="AlphaFoldDB" id="A0A6M4GVZ1"/>
<dbReference type="EMBL" id="CP053069">
    <property type="protein sequence ID" value="QJR11192.1"/>
    <property type="molecule type" value="Genomic_DNA"/>
</dbReference>
<evidence type="ECO:0000313" key="2">
    <source>
        <dbReference type="Proteomes" id="UP000501534"/>
    </source>
</evidence>
<accession>A0A6M4GVZ1</accession>
<evidence type="ECO:0000313" key="1">
    <source>
        <dbReference type="EMBL" id="QJR11192.1"/>
    </source>
</evidence>
<name>A0A6M4GVZ1_9PROT</name>